<dbReference type="AlphaFoldDB" id="A0A1I6U178"/>
<feature type="transmembrane region" description="Helical" evidence="1">
    <location>
        <begin position="32"/>
        <end position="48"/>
    </location>
</feature>
<feature type="transmembrane region" description="Helical" evidence="1">
    <location>
        <begin position="6"/>
        <end position="25"/>
    </location>
</feature>
<feature type="transmembrane region" description="Helical" evidence="1">
    <location>
        <begin position="54"/>
        <end position="72"/>
    </location>
</feature>
<organism evidence="2 3">
    <name type="scientific">Zhouia amylolytica</name>
    <dbReference type="NCBI Taxonomy" id="376730"/>
    <lineage>
        <taxon>Bacteria</taxon>
        <taxon>Pseudomonadati</taxon>
        <taxon>Bacteroidota</taxon>
        <taxon>Flavobacteriia</taxon>
        <taxon>Flavobacteriales</taxon>
        <taxon>Flavobacteriaceae</taxon>
        <taxon>Zhouia</taxon>
    </lineage>
</organism>
<proteinExistence type="predicted"/>
<reference evidence="2 3" key="1">
    <citation type="submission" date="2016-10" db="EMBL/GenBank/DDBJ databases">
        <authorList>
            <person name="de Groot N.N."/>
        </authorList>
    </citation>
    <scope>NUCLEOTIDE SEQUENCE [LARGE SCALE GENOMIC DNA]</scope>
    <source>
        <strain evidence="2 3">CGMCC 1.6114</strain>
    </source>
</reference>
<dbReference type="OrthoDB" id="677174at2"/>
<dbReference type="EMBL" id="FPAG01000006">
    <property type="protein sequence ID" value="SFS95236.1"/>
    <property type="molecule type" value="Genomic_DNA"/>
</dbReference>
<gene>
    <name evidence="2" type="ORF">SAMN04487906_2298</name>
</gene>
<accession>A0A1I6U178</accession>
<evidence type="ECO:0000313" key="2">
    <source>
        <dbReference type="EMBL" id="SFS95236.1"/>
    </source>
</evidence>
<sequence length="80" mass="8873">MEILAIPLTEWVGYAASLGVLLSFLMKNITTLRTVNMIGCALFVAYGFMLQTSWPIIITNLAIFIVNGFYLLKLKKATDA</sequence>
<dbReference type="RefSeq" id="WP_074979059.1">
    <property type="nucleotide sequence ID" value="NZ_FPAG01000006.1"/>
</dbReference>
<dbReference type="Proteomes" id="UP000183209">
    <property type="component" value="Unassembled WGS sequence"/>
</dbReference>
<evidence type="ECO:0000313" key="3">
    <source>
        <dbReference type="Proteomes" id="UP000183209"/>
    </source>
</evidence>
<keyword evidence="1" id="KW-0812">Transmembrane</keyword>
<evidence type="ECO:0000256" key="1">
    <source>
        <dbReference type="SAM" id="Phobius"/>
    </source>
</evidence>
<keyword evidence="1" id="KW-1133">Transmembrane helix</keyword>
<name>A0A1I6U178_9FLAO</name>
<keyword evidence="1" id="KW-0472">Membrane</keyword>
<protein>
    <recommendedName>
        <fullName evidence="4">Inner membrane protein</fullName>
    </recommendedName>
</protein>
<evidence type="ECO:0008006" key="4">
    <source>
        <dbReference type="Google" id="ProtNLM"/>
    </source>
</evidence>